<keyword evidence="10" id="KW-0249">Electron transport</keyword>
<feature type="region of interest" description="Disordered" evidence="16">
    <location>
        <begin position="86"/>
        <end position="106"/>
    </location>
</feature>
<evidence type="ECO:0000256" key="11">
    <source>
        <dbReference type="ARBA" id="ARBA00023128"/>
    </source>
</evidence>
<evidence type="ECO:0000256" key="2">
    <source>
        <dbReference type="ARBA" id="ARBA00004569"/>
    </source>
</evidence>
<proteinExistence type="inferred from homology"/>
<evidence type="ECO:0000256" key="8">
    <source>
        <dbReference type="ARBA" id="ARBA00022660"/>
    </source>
</evidence>
<evidence type="ECO:0000256" key="9">
    <source>
        <dbReference type="ARBA" id="ARBA00022792"/>
    </source>
</evidence>
<evidence type="ECO:0000256" key="14">
    <source>
        <dbReference type="ARBA" id="ARBA00031222"/>
    </source>
</evidence>
<accession>A0ABM0IPT2</accession>
<keyword evidence="7" id="KW-0813">Transport</keyword>
<evidence type="ECO:0000256" key="7">
    <source>
        <dbReference type="ARBA" id="ARBA00022448"/>
    </source>
</evidence>
<dbReference type="GeneID" id="101643499"/>
<evidence type="ECO:0000256" key="15">
    <source>
        <dbReference type="ARBA" id="ARBA00032739"/>
    </source>
</evidence>
<reference evidence="18" key="1">
    <citation type="submission" date="2025-08" db="UniProtKB">
        <authorList>
            <consortium name="RefSeq"/>
        </authorList>
    </citation>
    <scope>IDENTIFICATION</scope>
</reference>
<dbReference type="Proteomes" id="UP000694863">
    <property type="component" value="Unplaced"/>
</dbReference>
<evidence type="ECO:0000256" key="6">
    <source>
        <dbReference type="ARBA" id="ARBA00013482"/>
    </source>
</evidence>
<dbReference type="CDD" id="cd24141">
    <property type="entry name" value="NDUFS5-like"/>
    <property type="match status" value="1"/>
</dbReference>
<keyword evidence="8" id="KW-0679">Respiratory chain</keyword>
<sequence>MPFLDVQKRMNLDLDRSMTIQSAAQPYRNPARCHSFEKEWIECAHGIGSIRAKKECKIEYDDFQECLLRQKTVKRLSAIIKQRDKLMKEGKYTPPPHHLGQEEPRP</sequence>
<dbReference type="InterPro" id="IPR019342">
    <property type="entry name" value="NADH_UbQ_OxRdtase_FeS-su5"/>
</dbReference>
<evidence type="ECO:0000256" key="5">
    <source>
        <dbReference type="ARBA" id="ARBA00011261"/>
    </source>
</evidence>
<evidence type="ECO:0000256" key="12">
    <source>
        <dbReference type="ARBA" id="ARBA00023136"/>
    </source>
</evidence>
<keyword evidence="9" id="KW-0999">Mitochondrion inner membrane</keyword>
<keyword evidence="12" id="KW-0472">Membrane</keyword>
<gene>
    <name evidence="18" type="primary">NDUFS5</name>
</gene>
<protein>
    <recommendedName>
        <fullName evidence="6">NADH dehydrogenase [ubiquinone] iron-sulfur protein 5</fullName>
    </recommendedName>
    <alternativeName>
        <fullName evidence="14">Complex I-15 kDa</fullName>
    </alternativeName>
    <alternativeName>
        <fullName evidence="15">NADH-ubiquinone oxidoreductase 15 kDa subunit</fullName>
    </alternativeName>
</protein>
<dbReference type="Pfam" id="PF10200">
    <property type="entry name" value="Ndufs5"/>
    <property type="match status" value="1"/>
</dbReference>
<dbReference type="RefSeq" id="XP_004705004.1">
    <property type="nucleotide sequence ID" value="XM_004704947.2"/>
</dbReference>
<organism evidence="17 18">
    <name type="scientific">Echinops telfairi</name>
    <name type="common">Lesser hedgehog tenrec</name>
    <dbReference type="NCBI Taxonomy" id="9371"/>
    <lineage>
        <taxon>Eukaryota</taxon>
        <taxon>Metazoa</taxon>
        <taxon>Chordata</taxon>
        <taxon>Craniata</taxon>
        <taxon>Vertebrata</taxon>
        <taxon>Euteleostomi</taxon>
        <taxon>Mammalia</taxon>
        <taxon>Eutheria</taxon>
        <taxon>Afrotheria</taxon>
        <taxon>Tenrecidae</taxon>
        <taxon>Tenrecinae</taxon>
        <taxon>Echinops</taxon>
    </lineage>
</organism>
<name>A0ABM0IPT2_ECHTE</name>
<evidence type="ECO:0000256" key="1">
    <source>
        <dbReference type="ARBA" id="ARBA00003195"/>
    </source>
</evidence>
<comment type="subunit">
    <text evidence="5">Mammalian complex I is composed of 45 different subunits. This is a component of the iron-sulfur (IP) fragment of the enzyme.</text>
</comment>
<dbReference type="PANTHER" id="PTHR15224:SF1">
    <property type="entry name" value="NADH DEHYDROGENASE [UBIQUINONE] IRON-SULFUR PROTEIN 5"/>
    <property type="match status" value="1"/>
</dbReference>
<evidence type="ECO:0000256" key="16">
    <source>
        <dbReference type="SAM" id="MobiDB-lite"/>
    </source>
</evidence>
<evidence type="ECO:0000313" key="18">
    <source>
        <dbReference type="RefSeq" id="XP_004705004.1"/>
    </source>
</evidence>
<evidence type="ECO:0000256" key="3">
    <source>
        <dbReference type="ARBA" id="ARBA00004637"/>
    </source>
</evidence>
<evidence type="ECO:0000256" key="10">
    <source>
        <dbReference type="ARBA" id="ARBA00022982"/>
    </source>
</evidence>
<keyword evidence="13" id="KW-1015">Disulfide bond</keyword>
<evidence type="ECO:0000256" key="13">
    <source>
        <dbReference type="ARBA" id="ARBA00023157"/>
    </source>
</evidence>
<dbReference type="PANTHER" id="PTHR15224">
    <property type="entry name" value="NADH DEHYDROGENASE [UBIQUINONE] IRON-SULFUR PROTEIN 5"/>
    <property type="match status" value="1"/>
</dbReference>
<evidence type="ECO:0000256" key="4">
    <source>
        <dbReference type="ARBA" id="ARBA00007372"/>
    </source>
</evidence>
<comment type="subcellular location">
    <subcellularLocation>
        <location evidence="3">Mitochondrion inner membrane</location>
        <topology evidence="3">Peripheral membrane protein</topology>
    </subcellularLocation>
    <subcellularLocation>
        <location evidence="2">Mitochondrion intermembrane space</location>
    </subcellularLocation>
</comment>
<comment type="similarity">
    <text evidence="4">Belongs to the complex I NDUFS5 subunit family.</text>
</comment>
<comment type="function">
    <text evidence="1">Accessory subunit of the mitochondrial membrane respiratory chain NADH dehydrogenase (Complex I), that is believed not to be involved in catalysis. Complex I functions in the transfer of electrons from NADH to the respiratory chain. The immediate electron acceptor for the enzyme is believed to be ubiquinone.</text>
</comment>
<keyword evidence="17" id="KW-1185">Reference proteome</keyword>
<keyword evidence="11" id="KW-0496">Mitochondrion</keyword>
<evidence type="ECO:0000313" key="17">
    <source>
        <dbReference type="Proteomes" id="UP000694863"/>
    </source>
</evidence>